<feature type="region of interest" description="Disordered" evidence="1">
    <location>
        <begin position="96"/>
        <end position="124"/>
    </location>
</feature>
<evidence type="ECO:0000313" key="2">
    <source>
        <dbReference type="EMBL" id="EOB07302.1"/>
    </source>
</evidence>
<reference evidence="3" key="1">
    <citation type="journal article" date="2013" name="Nat. Genet.">
        <title>The duck genome and transcriptome provide insight into an avian influenza virus reservoir species.</title>
        <authorList>
            <person name="Huang Y."/>
            <person name="Li Y."/>
            <person name="Burt D.W."/>
            <person name="Chen H."/>
            <person name="Zhang Y."/>
            <person name="Qian W."/>
            <person name="Kim H."/>
            <person name="Gan S."/>
            <person name="Zhao Y."/>
            <person name="Li J."/>
            <person name="Yi K."/>
            <person name="Feng H."/>
            <person name="Zhu P."/>
            <person name="Li B."/>
            <person name="Liu Q."/>
            <person name="Fairley S."/>
            <person name="Magor K.E."/>
            <person name="Du Z."/>
            <person name="Hu X."/>
            <person name="Goodman L."/>
            <person name="Tafer H."/>
            <person name="Vignal A."/>
            <person name="Lee T."/>
            <person name="Kim K.W."/>
            <person name="Sheng Z."/>
            <person name="An Y."/>
            <person name="Searle S."/>
            <person name="Herrero J."/>
            <person name="Groenen M.A."/>
            <person name="Crooijmans R.P."/>
            <person name="Faraut T."/>
            <person name="Cai Q."/>
            <person name="Webster R.G."/>
            <person name="Aldridge J.R."/>
            <person name="Warren W.C."/>
            <person name="Bartschat S."/>
            <person name="Kehr S."/>
            <person name="Marz M."/>
            <person name="Stadler P.F."/>
            <person name="Smith J."/>
            <person name="Kraus R.H."/>
            <person name="Zhao Y."/>
            <person name="Ren L."/>
            <person name="Fei J."/>
            <person name="Morisson M."/>
            <person name="Kaiser P."/>
            <person name="Griffin D.K."/>
            <person name="Rao M."/>
            <person name="Pitel F."/>
            <person name="Wang J."/>
            <person name="Li N."/>
        </authorList>
    </citation>
    <scope>NUCLEOTIDE SEQUENCE [LARGE SCALE GENOMIC DNA]</scope>
</reference>
<evidence type="ECO:0000256" key="1">
    <source>
        <dbReference type="SAM" id="MobiDB-lite"/>
    </source>
</evidence>
<protein>
    <submittedName>
        <fullName evidence="2">Uncharacterized protein</fullName>
    </submittedName>
</protein>
<gene>
    <name evidence="2" type="ORF">Anapl_09073</name>
</gene>
<proteinExistence type="predicted"/>
<feature type="compositionally biased region" description="Basic and acidic residues" evidence="1">
    <location>
        <begin position="396"/>
        <end position="408"/>
    </location>
</feature>
<evidence type="ECO:0000313" key="3">
    <source>
        <dbReference type="Proteomes" id="UP000296049"/>
    </source>
</evidence>
<feature type="region of interest" description="Disordered" evidence="1">
    <location>
        <begin position="158"/>
        <end position="183"/>
    </location>
</feature>
<dbReference type="AlphaFoldDB" id="R0KBQ7"/>
<name>R0KBQ7_ANAPL</name>
<sequence>MEDSIPAFLSKQAPEVCASASWWQPCNKRQREERDARQGSNCCRSALMFSPSVMFLRAYTARVDCCRGQALVSEERQRTCELRQLCSRPPWLVGGTRQATRSPAGNTGTLAGHGQPPHTFPPHQPLPAQLSAAFRCAPRRALRCFPWWKRIKQGDCRAGRERGPLHGAEQAEGFSSSRTGEQRLNSGRAFASRIGKAESVCNNGKIKAEENYAVLEEVCLLQDFHLSHSTGQGTEQGKQVFCKGNTEGEHAHPRSLTVSEHRLPNSHNCYDHTEFTDIKSVKHGAVKQQLCVSVLSVNKLHGELKRFEEQKSKPRNPFQLKSIHWTTDTKALLQHAVSAWWKAYEFTPFCQLLARNEYFGVKPAARMQHKLKFETEPPNAAVRGHCSHRSNTCKEPQAKRDDPTEQCH</sequence>
<feature type="compositionally biased region" description="Polar residues" evidence="1">
    <location>
        <begin position="97"/>
        <end position="109"/>
    </location>
</feature>
<organism evidence="2 3">
    <name type="scientific">Anas platyrhynchos</name>
    <name type="common">Mallard</name>
    <name type="synonym">Anas boschas</name>
    <dbReference type="NCBI Taxonomy" id="8839"/>
    <lineage>
        <taxon>Eukaryota</taxon>
        <taxon>Metazoa</taxon>
        <taxon>Chordata</taxon>
        <taxon>Craniata</taxon>
        <taxon>Vertebrata</taxon>
        <taxon>Euteleostomi</taxon>
        <taxon>Archelosauria</taxon>
        <taxon>Archosauria</taxon>
        <taxon>Dinosauria</taxon>
        <taxon>Saurischia</taxon>
        <taxon>Theropoda</taxon>
        <taxon>Coelurosauria</taxon>
        <taxon>Aves</taxon>
        <taxon>Neognathae</taxon>
        <taxon>Galloanserae</taxon>
        <taxon>Anseriformes</taxon>
        <taxon>Anatidae</taxon>
        <taxon>Anatinae</taxon>
        <taxon>Anas</taxon>
    </lineage>
</organism>
<dbReference type="EMBL" id="KB742540">
    <property type="protein sequence ID" value="EOB07302.1"/>
    <property type="molecule type" value="Genomic_DNA"/>
</dbReference>
<feature type="compositionally biased region" description="Polar residues" evidence="1">
    <location>
        <begin position="173"/>
        <end position="183"/>
    </location>
</feature>
<accession>R0KBQ7</accession>
<dbReference type="Proteomes" id="UP000296049">
    <property type="component" value="Unassembled WGS sequence"/>
</dbReference>
<feature type="region of interest" description="Disordered" evidence="1">
    <location>
        <begin position="379"/>
        <end position="408"/>
    </location>
</feature>
<keyword evidence="3" id="KW-1185">Reference proteome</keyword>